<dbReference type="PATRIC" id="fig|433924.3.peg.872"/>
<sequence length="187" mass="20556">MHPGVRLTRAPAERPWRAEARLLPTLFDRLRDEAPGRRQGTSATPAVTVAQLRDIVQRDLAYLLNTTNIENLLDRERHAAAASSTINFGVPALAGGYASERRWAAIEKIIRRAIADFEPRLIPESVQVTPLRPAGGGDDYNVLLFEIHAVIGCKPFPVELTVRSSLDLETSRMRVAGSHRSGTDAAD</sequence>
<feature type="domain" description="IraD/Gp25-like" evidence="1">
    <location>
        <begin position="51"/>
        <end position="153"/>
    </location>
</feature>
<dbReference type="PANTHER" id="PTHR38595">
    <property type="entry name" value="CYTOPLASMIC PROTEIN-RELATED"/>
    <property type="match status" value="1"/>
</dbReference>
<organism evidence="2 3">
    <name type="scientific">Pseudacidovorax intermedius</name>
    <dbReference type="NCBI Taxonomy" id="433924"/>
    <lineage>
        <taxon>Bacteria</taxon>
        <taxon>Pseudomonadati</taxon>
        <taxon>Pseudomonadota</taxon>
        <taxon>Betaproteobacteria</taxon>
        <taxon>Burkholderiales</taxon>
        <taxon>Comamonadaceae</taxon>
        <taxon>Pseudacidovorax</taxon>
    </lineage>
</organism>
<accession>A0A147GPK4</accession>
<dbReference type="RefSeq" id="WP_058643571.1">
    <property type="nucleotide sequence ID" value="NZ_LDSL01000130.1"/>
</dbReference>
<dbReference type="InterPro" id="IPR007048">
    <property type="entry name" value="IraD/Gp25-like"/>
</dbReference>
<reference evidence="2 3" key="1">
    <citation type="journal article" date="2016" name="Front. Microbiol.">
        <title>Genomic Resource of Rice Seed Associated Bacteria.</title>
        <authorList>
            <person name="Midha S."/>
            <person name="Bansal K."/>
            <person name="Sharma S."/>
            <person name="Kumar N."/>
            <person name="Patil P.P."/>
            <person name="Chaudhry V."/>
            <person name="Patil P.B."/>
        </authorList>
    </citation>
    <scope>NUCLEOTIDE SEQUENCE [LARGE SCALE GENOMIC DNA]</scope>
    <source>
        <strain evidence="2 3">NS331</strain>
    </source>
</reference>
<proteinExistence type="predicted"/>
<keyword evidence="3" id="KW-1185">Reference proteome</keyword>
<gene>
    <name evidence="2" type="ORF">NS331_19290</name>
</gene>
<dbReference type="Pfam" id="PF04965">
    <property type="entry name" value="GPW_gp25"/>
    <property type="match status" value="1"/>
</dbReference>
<name>A0A147GPK4_9BURK</name>
<dbReference type="EMBL" id="LDSL01000130">
    <property type="protein sequence ID" value="KTT16135.1"/>
    <property type="molecule type" value="Genomic_DNA"/>
</dbReference>
<dbReference type="SUPFAM" id="SSF160719">
    <property type="entry name" value="gpW/gp25-like"/>
    <property type="match status" value="1"/>
</dbReference>
<protein>
    <submittedName>
        <fullName evidence="2">Cytoplasmic protein</fullName>
    </submittedName>
</protein>
<dbReference type="Gene3D" id="3.10.450.40">
    <property type="match status" value="1"/>
</dbReference>
<dbReference type="NCBIfam" id="TIGR03357">
    <property type="entry name" value="VI_zyme"/>
    <property type="match status" value="1"/>
</dbReference>
<dbReference type="PANTHER" id="PTHR38595:SF1">
    <property type="entry name" value="TYPE VI SECRETION SYSTEM COMPONENT TSSE1"/>
    <property type="match status" value="1"/>
</dbReference>
<dbReference type="Proteomes" id="UP000072741">
    <property type="component" value="Unassembled WGS sequence"/>
</dbReference>
<dbReference type="AlphaFoldDB" id="A0A147GPK4"/>
<dbReference type="InterPro" id="IPR053176">
    <property type="entry name" value="T6SS_TssE1-like"/>
</dbReference>
<dbReference type="OrthoDB" id="119583at2"/>
<comment type="caution">
    <text evidence="2">The sequence shown here is derived from an EMBL/GenBank/DDBJ whole genome shotgun (WGS) entry which is preliminary data.</text>
</comment>
<dbReference type="InterPro" id="IPR017737">
    <property type="entry name" value="TssE1-like"/>
</dbReference>
<evidence type="ECO:0000313" key="3">
    <source>
        <dbReference type="Proteomes" id="UP000072741"/>
    </source>
</evidence>
<evidence type="ECO:0000259" key="1">
    <source>
        <dbReference type="Pfam" id="PF04965"/>
    </source>
</evidence>
<evidence type="ECO:0000313" key="2">
    <source>
        <dbReference type="EMBL" id="KTT16135.1"/>
    </source>
</evidence>